<dbReference type="Proteomes" id="UP000027432">
    <property type="component" value="Unassembled WGS sequence"/>
</dbReference>
<feature type="transmembrane region" description="Helical" evidence="7">
    <location>
        <begin position="127"/>
        <end position="147"/>
    </location>
</feature>
<dbReference type="GO" id="GO:0005886">
    <property type="term" value="C:plasma membrane"/>
    <property type="evidence" value="ECO:0007669"/>
    <property type="project" value="UniProtKB-SubCell"/>
</dbReference>
<feature type="transmembrane region" description="Helical" evidence="7">
    <location>
        <begin position="153"/>
        <end position="172"/>
    </location>
</feature>
<keyword evidence="4" id="KW-0067">ATP-binding</keyword>
<reference evidence="10 11" key="1">
    <citation type="submission" date="2013-07" db="EMBL/GenBank/DDBJ databases">
        <title>Thioclava pacifica DSM 10166 Genome Sequencing.</title>
        <authorList>
            <person name="Lai Q."/>
            <person name="Shao Z."/>
        </authorList>
    </citation>
    <scope>NUCLEOTIDE SEQUENCE [LARGE SCALE GENOMIC DNA]</scope>
    <source>
        <strain evidence="10 11">DSM 10166</strain>
    </source>
</reference>
<dbReference type="PROSITE" id="PS00211">
    <property type="entry name" value="ABC_TRANSPORTER_1"/>
    <property type="match status" value="1"/>
</dbReference>
<dbReference type="PROSITE" id="PS50893">
    <property type="entry name" value="ABC_TRANSPORTER_2"/>
    <property type="match status" value="1"/>
</dbReference>
<dbReference type="InterPro" id="IPR003439">
    <property type="entry name" value="ABC_transporter-like_ATP-bd"/>
</dbReference>
<dbReference type="Gene3D" id="1.20.1560.10">
    <property type="entry name" value="ABC transporter type 1, transmembrane domain"/>
    <property type="match status" value="1"/>
</dbReference>
<dbReference type="InterPro" id="IPR027417">
    <property type="entry name" value="P-loop_NTPase"/>
</dbReference>
<proteinExistence type="predicted"/>
<keyword evidence="3" id="KW-0547">Nucleotide-binding</keyword>
<dbReference type="AlphaFoldDB" id="A0A074J3T4"/>
<dbReference type="STRING" id="1353537.TP2_12180"/>
<dbReference type="OrthoDB" id="9808328at2"/>
<gene>
    <name evidence="10" type="ORF">TP2_12180</name>
</gene>
<feature type="transmembrane region" description="Helical" evidence="7">
    <location>
        <begin position="55"/>
        <end position="72"/>
    </location>
</feature>
<dbReference type="InterPro" id="IPR010128">
    <property type="entry name" value="ATPase_T1SS_PrtD-like"/>
</dbReference>
<dbReference type="eggNOG" id="COG4618">
    <property type="taxonomic scope" value="Bacteria"/>
</dbReference>
<organism evidence="10 11">
    <name type="scientific">Thioclava pacifica DSM 10166</name>
    <dbReference type="NCBI Taxonomy" id="1353537"/>
    <lineage>
        <taxon>Bacteria</taxon>
        <taxon>Pseudomonadati</taxon>
        <taxon>Pseudomonadota</taxon>
        <taxon>Alphaproteobacteria</taxon>
        <taxon>Rhodobacterales</taxon>
        <taxon>Paracoccaceae</taxon>
        <taxon>Thioclava</taxon>
    </lineage>
</organism>
<dbReference type="GO" id="GO:0005524">
    <property type="term" value="F:ATP binding"/>
    <property type="evidence" value="ECO:0007669"/>
    <property type="project" value="UniProtKB-KW"/>
</dbReference>
<comment type="caution">
    <text evidence="10">The sequence shown here is derived from an EMBL/GenBank/DDBJ whole genome shotgun (WGS) entry which is preliminary data.</text>
</comment>
<dbReference type="Gene3D" id="3.40.50.300">
    <property type="entry name" value="P-loop containing nucleotide triphosphate hydrolases"/>
    <property type="match status" value="1"/>
</dbReference>
<dbReference type="GO" id="GO:0016887">
    <property type="term" value="F:ATP hydrolysis activity"/>
    <property type="evidence" value="ECO:0007669"/>
    <property type="project" value="InterPro"/>
</dbReference>
<dbReference type="Pfam" id="PF00664">
    <property type="entry name" value="ABC_membrane"/>
    <property type="match status" value="1"/>
</dbReference>
<keyword evidence="11" id="KW-1185">Reference proteome</keyword>
<dbReference type="InterPro" id="IPR011527">
    <property type="entry name" value="ABC1_TM_dom"/>
</dbReference>
<evidence type="ECO:0000313" key="11">
    <source>
        <dbReference type="Proteomes" id="UP000027432"/>
    </source>
</evidence>
<feature type="domain" description="ABC transporter" evidence="8">
    <location>
        <begin position="325"/>
        <end position="560"/>
    </location>
</feature>
<evidence type="ECO:0000259" key="8">
    <source>
        <dbReference type="PROSITE" id="PS50893"/>
    </source>
</evidence>
<keyword evidence="6 7" id="KW-0472">Membrane</keyword>
<protein>
    <recommendedName>
        <fullName evidence="12">Type I secretion system permease/ATPase</fullName>
    </recommendedName>
</protein>
<evidence type="ECO:0000256" key="5">
    <source>
        <dbReference type="ARBA" id="ARBA00022989"/>
    </source>
</evidence>
<keyword evidence="5 7" id="KW-1133">Transmembrane helix</keyword>
<dbReference type="InterPro" id="IPR003593">
    <property type="entry name" value="AAA+_ATPase"/>
</dbReference>
<dbReference type="PANTHER" id="PTHR24221:SF248">
    <property type="entry name" value="ABC TRANSPORTER TRANSMEMBRANE REGION"/>
    <property type="match status" value="1"/>
</dbReference>
<keyword evidence="2 7" id="KW-0812">Transmembrane</keyword>
<dbReference type="EMBL" id="AUND01000039">
    <property type="protein sequence ID" value="KEO51149.1"/>
    <property type="molecule type" value="Genomic_DNA"/>
</dbReference>
<evidence type="ECO:0000256" key="6">
    <source>
        <dbReference type="ARBA" id="ARBA00023136"/>
    </source>
</evidence>
<dbReference type="InterPro" id="IPR039421">
    <property type="entry name" value="Type_1_exporter"/>
</dbReference>
<dbReference type="SMART" id="SM00382">
    <property type="entry name" value="AAA"/>
    <property type="match status" value="1"/>
</dbReference>
<sequence length="568" mass="61231">MKKATALGVVLKSVRGQMWSLLWLSFLGNLLLLTSSIYMMQIFDRVLSSGSVDTLTWLSVIAAAALVAFGLLELSRRQVLSRIGVWFERELSGEVMSRALSQRLKEGKSVADVSDLADVRSFISGEALLAFLDAPWTPVFIAVIWFMHPVLGGIAIGAALLLFALAVINDILTRRPLAEMSSRMRRNRSDASVFIEHADTLEALGMVGKTTERWKASMQKLDAEGEGAQNLAAFLLSASKTLRMIIQIVILGTGAYLVLQAELTAGGMIAASIILSRALAPVERALSAWRSYGSYRAARRNLEQLFAAVPERGERLELPRPSGELEVSALRYHAPTTGEPILKNISMRVPAGKTLAIIGPSGSGKSSLCRCLVGAWQPTFGTVRLDGADLAEWDSDRRGRYIGYLPQAIRLFSGTIAENIARLGEIDDEAVLAAAQRVGAHEMILGLPEGYETETGPFSDLLSGGQKQRIGMARALYGNPSVIALDEPDSNLDGNGDLALASMLKDLKAEERTVIFVSHTPALLRYADMVAVLKDGVLVQMGTRDEVLSSMMKTGTVGTAQKAVGANG</sequence>
<dbReference type="GO" id="GO:0030253">
    <property type="term" value="P:protein secretion by the type I secretion system"/>
    <property type="evidence" value="ECO:0007669"/>
    <property type="project" value="InterPro"/>
</dbReference>
<dbReference type="GO" id="GO:0030256">
    <property type="term" value="C:type I protein secretion system complex"/>
    <property type="evidence" value="ECO:0007669"/>
    <property type="project" value="InterPro"/>
</dbReference>
<evidence type="ECO:0000256" key="3">
    <source>
        <dbReference type="ARBA" id="ARBA00022741"/>
    </source>
</evidence>
<feature type="transmembrane region" description="Helical" evidence="7">
    <location>
        <begin position="241"/>
        <end position="259"/>
    </location>
</feature>
<dbReference type="PANTHER" id="PTHR24221">
    <property type="entry name" value="ATP-BINDING CASSETTE SUB-FAMILY B"/>
    <property type="match status" value="1"/>
</dbReference>
<feature type="domain" description="ABC transmembrane type-1" evidence="9">
    <location>
        <begin position="24"/>
        <end position="294"/>
    </location>
</feature>
<feature type="transmembrane region" description="Helical" evidence="7">
    <location>
        <begin position="21"/>
        <end position="43"/>
    </location>
</feature>
<dbReference type="GO" id="GO:0034040">
    <property type="term" value="F:ATPase-coupled lipid transmembrane transporter activity"/>
    <property type="evidence" value="ECO:0007669"/>
    <property type="project" value="TreeGrafter"/>
</dbReference>
<evidence type="ECO:0000256" key="7">
    <source>
        <dbReference type="SAM" id="Phobius"/>
    </source>
</evidence>
<dbReference type="PROSITE" id="PS50929">
    <property type="entry name" value="ABC_TM1F"/>
    <property type="match status" value="1"/>
</dbReference>
<evidence type="ECO:0000256" key="1">
    <source>
        <dbReference type="ARBA" id="ARBA00004651"/>
    </source>
</evidence>
<dbReference type="Pfam" id="PF00005">
    <property type="entry name" value="ABC_tran"/>
    <property type="match status" value="1"/>
</dbReference>
<evidence type="ECO:0000256" key="4">
    <source>
        <dbReference type="ARBA" id="ARBA00022840"/>
    </source>
</evidence>
<dbReference type="GO" id="GO:0140359">
    <property type="term" value="F:ABC-type transporter activity"/>
    <property type="evidence" value="ECO:0007669"/>
    <property type="project" value="InterPro"/>
</dbReference>
<evidence type="ECO:0000313" key="10">
    <source>
        <dbReference type="EMBL" id="KEO51149.1"/>
    </source>
</evidence>
<dbReference type="RefSeq" id="WP_051692696.1">
    <property type="nucleotide sequence ID" value="NZ_AUND01000039.1"/>
</dbReference>
<evidence type="ECO:0008006" key="12">
    <source>
        <dbReference type="Google" id="ProtNLM"/>
    </source>
</evidence>
<evidence type="ECO:0000259" key="9">
    <source>
        <dbReference type="PROSITE" id="PS50929"/>
    </source>
</evidence>
<dbReference type="InterPro" id="IPR036640">
    <property type="entry name" value="ABC1_TM_sf"/>
</dbReference>
<dbReference type="NCBIfam" id="TIGR01842">
    <property type="entry name" value="type_I_sec_PrtD"/>
    <property type="match status" value="1"/>
</dbReference>
<dbReference type="SUPFAM" id="SSF90123">
    <property type="entry name" value="ABC transporter transmembrane region"/>
    <property type="match status" value="1"/>
</dbReference>
<dbReference type="InterPro" id="IPR017871">
    <property type="entry name" value="ABC_transporter-like_CS"/>
</dbReference>
<name>A0A074J3T4_9RHOB</name>
<accession>A0A074J3T4</accession>
<evidence type="ECO:0000256" key="2">
    <source>
        <dbReference type="ARBA" id="ARBA00022692"/>
    </source>
</evidence>
<comment type="subcellular location">
    <subcellularLocation>
        <location evidence="1">Cell membrane</location>
        <topology evidence="1">Multi-pass membrane protein</topology>
    </subcellularLocation>
</comment>
<dbReference type="SUPFAM" id="SSF52540">
    <property type="entry name" value="P-loop containing nucleoside triphosphate hydrolases"/>
    <property type="match status" value="1"/>
</dbReference>